<sequence>MAFSLLGPFRHACASLSFPRILVDENSGFNSKGINMPDFSTLILFAAASLVLTATPGPDMLLIASRSISQGRAAGFLTYAGIGLGTYCHALAAALGLSRLFMTMPIAYEIVRWAGCAYLLYLAYKTVRSDVSSFSPTSALKRLSSKRIFGEGLMTNLLNPKMALFVLALFPQFVHPHGGSMVLQMLLLATVLNGIGFLVNGSVILLGSHVRTRLSGLRRFPKLPQYLLASVFTGLACRLALGARN</sequence>
<dbReference type="Proteomes" id="UP000220353">
    <property type="component" value="Unassembled WGS sequence"/>
</dbReference>
<dbReference type="AlphaFoldDB" id="A0A2A6M125"/>
<feature type="transmembrane region" description="Helical" evidence="6">
    <location>
        <begin position="41"/>
        <end position="64"/>
    </location>
</feature>
<feature type="transmembrane region" description="Helical" evidence="6">
    <location>
        <begin position="148"/>
        <end position="170"/>
    </location>
</feature>
<dbReference type="GO" id="GO:0015171">
    <property type="term" value="F:amino acid transmembrane transporter activity"/>
    <property type="evidence" value="ECO:0007669"/>
    <property type="project" value="TreeGrafter"/>
</dbReference>
<evidence type="ECO:0000256" key="1">
    <source>
        <dbReference type="ARBA" id="ARBA00004651"/>
    </source>
</evidence>
<evidence type="ECO:0000313" key="7">
    <source>
        <dbReference type="EMBL" id="PDT48277.1"/>
    </source>
</evidence>
<comment type="subcellular location">
    <subcellularLocation>
        <location evidence="1">Cell membrane</location>
        <topology evidence="1">Multi-pass membrane protein</topology>
    </subcellularLocation>
</comment>
<dbReference type="EMBL" id="NWTC01000006">
    <property type="protein sequence ID" value="PDT48277.1"/>
    <property type="molecule type" value="Genomic_DNA"/>
</dbReference>
<proteinExistence type="predicted"/>
<evidence type="ECO:0000256" key="3">
    <source>
        <dbReference type="ARBA" id="ARBA00022692"/>
    </source>
</evidence>
<protein>
    <submittedName>
        <fullName evidence="7">Amino acid transporter</fullName>
    </submittedName>
</protein>
<evidence type="ECO:0000256" key="6">
    <source>
        <dbReference type="SAM" id="Phobius"/>
    </source>
</evidence>
<name>A0A2A6M125_RHIFR</name>
<keyword evidence="2" id="KW-1003">Cell membrane</keyword>
<feature type="transmembrane region" description="Helical" evidence="6">
    <location>
        <begin position="76"/>
        <end position="98"/>
    </location>
</feature>
<comment type="caution">
    <text evidence="7">The sequence shown here is derived from an EMBL/GenBank/DDBJ whole genome shotgun (WGS) entry which is preliminary data.</text>
</comment>
<dbReference type="Pfam" id="PF01810">
    <property type="entry name" value="LysE"/>
    <property type="match status" value="1"/>
</dbReference>
<evidence type="ECO:0000256" key="5">
    <source>
        <dbReference type="ARBA" id="ARBA00023136"/>
    </source>
</evidence>
<dbReference type="InterPro" id="IPR001123">
    <property type="entry name" value="LeuE-type"/>
</dbReference>
<evidence type="ECO:0000313" key="8">
    <source>
        <dbReference type="Proteomes" id="UP000220353"/>
    </source>
</evidence>
<keyword evidence="4 6" id="KW-1133">Transmembrane helix</keyword>
<organism evidence="7 8">
    <name type="scientific">Rhizobium fredii</name>
    <name type="common">Sinorhizobium fredii</name>
    <dbReference type="NCBI Taxonomy" id="380"/>
    <lineage>
        <taxon>Bacteria</taxon>
        <taxon>Pseudomonadati</taxon>
        <taxon>Pseudomonadota</taxon>
        <taxon>Alphaproteobacteria</taxon>
        <taxon>Hyphomicrobiales</taxon>
        <taxon>Rhizobiaceae</taxon>
        <taxon>Sinorhizobium/Ensifer group</taxon>
        <taxon>Sinorhizobium</taxon>
    </lineage>
</organism>
<dbReference type="PANTHER" id="PTHR30086:SF20">
    <property type="entry name" value="ARGININE EXPORTER PROTEIN ARGO-RELATED"/>
    <property type="match status" value="1"/>
</dbReference>
<dbReference type="GO" id="GO:0005886">
    <property type="term" value="C:plasma membrane"/>
    <property type="evidence" value="ECO:0007669"/>
    <property type="project" value="UniProtKB-SubCell"/>
</dbReference>
<feature type="transmembrane region" description="Helical" evidence="6">
    <location>
        <begin position="110"/>
        <end position="127"/>
    </location>
</feature>
<keyword evidence="5 6" id="KW-0472">Membrane</keyword>
<dbReference type="PIRSF" id="PIRSF006324">
    <property type="entry name" value="LeuE"/>
    <property type="match status" value="1"/>
</dbReference>
<evidence type="ECO:0000256" key="2">
    <source>
        <dbReference type="ARBA" id="ARBA00022475"/>
    </source>
</evidence>
<reference evidence="7 8" key="1">
    <citation type="submission" date="2017-09" db="EMBL/GenBank/DDBJ databases">
        <title>Comparative genomics of rhizobia isolated from Phaseolus vulgaris in China.</title>
        <authorList>
            <person name="Tong W."/>
        </authorList>
    </citation>
    <scope>NUCLEOTIDE SEQUENCE [LARGE SCALE GENOMIC DNA]</scope>
    <source>
        <strain evidence="7 8">PCH1</strain>
    </source>
</reference>
<feature type="transmembrane region" description="Helical" evidence="6">
    <location>
        <begin position="182"/>
        <end position="206"/>
    </location>
</feature>
<accession>A0A2A6M125</accession>
<dbReference type="PANTHER" id="PTHR30086">
    <property type="entry name" value="ARGININE EXPORTER PROTEIN ARGO"/>
    <property type="match status" value="1"/>
</dbReference>
<gene>
    <name evidence="7" type="ORF">CO661_10480</name>
</gene>
<keyword evidence="3 6" id="KW-0812">Transmembrane</keyword>
<evidence type="ECO:0000256" key="4">
    <source>
        <dbReference type="ARBA" id="ARBA00022989"/>
    </source>
</evidence>